<feature type="compositionally biased region" description="Basic and acidic residues" evidence="1">
    <location>
        <begin position="643"/>
        <end position="660"/>
    </location>
</feature>
<dbReference type="RefSeq" id="XP_067176254.1">
    <property type="nucleotide sequence ID" value="XM_067318975.1"/>
</dbReference>
<sequence>MREQKARINPLGHHAGSAPAGPRSSAPLDPPVGPLLVRVAQSMSSDSAAMSQDSPAHMSSFATSFLGSTGTSLITVPPAPPHHEGPLTLCRSSGLPSIWSPQQISRVFQCLPLTRVDSLAEMEMVSRGSYAKNEEEARVEELLVRPVSLTADLTGLAAPSSPREMKGSAAAGKTEKPEPKSINIGHLGVGDNASVVQQSTSSQAVMDRTTSTTGVTTETLCCCPKPLLASLSKSLKLQGAAPRSTTLERSAATSSSRGVETLGATEMHVPLALARGGPSTSSLPTLQRTSTSTSRQSTADTIYVTSPPNPRLPLHAQPPQPFCVSSCSLDASAIPVQSSRAALGAKQLPPLMTFPVFDPTVRTSTGDTSTRKLRQASGAPQVLYGEPADNSASSPGTVHNETGSSRQLSPSVSNPRSSGAAVAESSAVPSLLQTSRLGFSGLLPPLASQNTSVALLSAKEEVRPSPSASHAPSNARPSQRSVPLSTPRPAFITRAHSAALSTSASPYSPISLTPTPPLTFTPAAQLFPSGAARALRGRQQGVRSPLEAIWLRNEGLPAPFEGNISAEGGNEVDTPTFNPACSPSAVTARHAGVLIGSQSQRHSQLNVHELSSSIPSHEVSTMSGADAVAPGNAVPPTGSQPVGERDRRSVMQRIFREPKKGGQRTWVSIAAPESLSSSANTSEKS</sequence>
<dbReference type="Proteomes" id="UP000673552">
    <property type="component" value="Unassembled WGS sequence"/>
</dbReference>
<dbReference type="OrthoDB" id="266898at2759"/>
<feature type="compositionally biased region" description="Low complexity" evidence="1">
    <location>
        <begin position="41"/>
        <end position="54"/>
    </location>
</feature>
<feature type="region of interest" description="Disordered" evidence="1">
    <location>
        <begin position="238"/>
        <end position="259"/>
    </location>
</feature>
<evidence type="ECO:0000256" key="1">
    <source>
        <dbReference type="SAM" id="MobiDB-lite"/>
    </source>
</evidence>
<protein>
    <submittedName>
        <fullName evidence="2">Uncharacterized protein</fullName>
    </submittedName>
</protein>
<feature type="compositionally biased region" description="Polar residues" evidence="1">
    <location>
        <begin position="674"/>
        <end position="685"/>
    </location>
</feature>
<name>A0A836H6G1_9TRYP</name>
<feature type="region of interest" description="Disordered" evidence="1">
    <location>
        <begin position="274"/>
        <end position="299"/>
    </location>
</feature>
<organism evidence="2 3">
    <name type="scientific">Leishmania martiniquensis</name>
    <dbReference type="NCBI Taxonomy" id="1580590"/>
    <lineage>
        <taxon>Eukaryota</taxon>
        <taxon>Discoba</taxon>
        <taxon>Euglenozoa</taxon>
        <taxon>Kinetoplastea</taxon>
        <taxon>Metakinetoplastina</taxon>
        <taxon>Trypanosomatida</taxon>
        <taxon>Trypanosomatidae</taxon>
        <taxon>Leishmaniinae</taxon>
        <taxon>Leishmania</taxon>
    </lineage>
</organism>
<reference evidence="3" key="1">
    <citation type="journal article" date="2021" name="Microbiol. Resour. Announc.">
        <title>LGAAP: Leishmaniinae Genome Assembly and Annotation Pipeline.</title>
        <authorList>
            <person name="Almutairi H."/>
            <person name="Urbaniak M.D."/>
            <person name="Bates M.D."/>
            <person name="Jariyapan N."/>
            <person name="Kwakye-Nuako G."/>
            <person name="Thomaz-Soccol V."/>
            <person name="Al-Salem W.S."/>
            <person name="Dillon R.J."/>
            <person name="Bates P.A."/>
            <person name="Gatherer D."/>
        </authorList>
    </citation>
    <scope>NUCLEOTIDE SEQUENCE [LARGE SCALE GENOMIC DNA]</scope>
</reference>
<feature type="compositionally biased region" description="Low complexity" evidence="1">
    <location>
        <begin position="278"/>
        <end position="298"/>
    </location>
</feature>
<feature type="compositionally biased region" description="Polar residues" evidence="1">
    <location>
        <begin position="243"/>
        <end position="258"/>
    </location>
</feature>
<dbReference type="AlphaFoldDB" id="A0A836H6G1"/>
<feature type="region of interest" description="Disordered" evidence="1">
    <location>
        <begin position="157"/>
        <end position="188"/>
    </location>
</feature>
<feature type="region of interest" description="Disordered" evidence="1">
    <location>
        <begin position="1"/>
        <end position="55"/>
    </location>
</feature>
<dbReference type="EMBL" id="JAFEUZ010000031">
    <property type="protein sequence ID" value="KAG5471280.1"/>
    <property type="molecule type" value="Genomic_DNA"/>
</dbReference>
<accession>A0A836H6G1</accession>
<feature type="region of interest" description="Disordered" evidence="1">
    <location>
        <begin position="623"/>
        <end position="685"/>
    </location>
</feature>
<feature type="region of interest" description="Disordered" evidence="1">
    <location>
        <begin position="356"/>
        <end position="421"/>
    </location>
</feature>
<feature type="region of interest" description="Disordered" evidence="1">
    <location>
        <begin position="458"/>
        <end position="486"/>
    </location>
</feature>
<dbReference type="GeneID" id="92511487"/>
<dbReference type="KEGG" id="lmat:92511487"/>
<proteinExistence type="predicted"/>
<evidence type="ECO:0000313" key="3">
    <source>
        <dbReference type="Proteomes" id="UP000673552"/>
    </source>
</evidence>
<comment type="caution">
    <text evidence="2">The sequence shown here is derived from an EMBL/GenBank/DDBJ whole genome shotgun (WGS) entry which is preliminary data.</text>
</comment>
<feature type="compositionally biased region" description="Polar residues" evidence="1">
    <location>
        <begin position="390"/>
        <end position="416"/>
    </location>
</feature>
<evidence type="ECO:0000313" key="2">
    <source>
        <dbReference type="EMBL" id="KAG5471280.1"/>
    </source>
</evidence>
<keyword evidence="3" id="KW-1185">Reference proteome</keyword>
<feature type="compositionally biased region" description="Low complexity" evidence="1">
    <location>
        <begin position="464"/>
        <end position="478"/>
    </location>
</feature>
<reference evidence="3" key="2">
    <citation type="journal article" date="2021" name="Sci. Data">
        <title>Chromosome-scale genome sequencing, assembly and annotation of six genomes from subfamily Leishmaniinae.</title>
        <authorList>
            <person name="Almutairi H."/>
            <person name="Urbaniak M.D."/>
            <person name="Bates M.D."/>
            <person name="Jariyapan N."/>
            <person name="Kwakye-Nuako G."/>
            <person name="Thomaz Soccol V."/>
            <person name="Al-Salem W.S."/>
            <person name="Dillon R.J."/>
            <person name="Bates P.A."/>
            <person name="Gatherer D."/>
        </authorList>
    </citation>
    <scope>NUCLEOTIDE SEQUENCE [LARGE SCALE GENOMIC DNA]</scope>
</reference>
<feature type="compositionally biased region" description="Low complexity" evidence="1">
    <location>
        <begin position="15"/>
        <end position="27"/>
    </location>
</feature>
<gene>
    <name evidence="2" type="ORF">LSCM1_01354</name>
</gene>